<dbReference type="EC" id="4.2.1.17" evidence="2"/>
<dbReference type="PANTHER" id="PTHR43802:SF1">
    <property type="entry name" value="IP11341P-RELATED"/>
    <property type="match status" value="1"/>
</dbReference>
<evidence type="ECO:0000256" key="1">
    <source>
        <dbReference type="ARBA" id="ARBA00005254"/>
    </source>
</evidence>
<keyword evidence="3" id="KW-1185">Reference proteome</keyword>
<evidence type="ECO:0000313" key="3">
    <source>
        <dbReference type="Proteomes" id="UP000765845"/>
    </source>
</evidence>
<dbReference type="InterPro" id="IPR029045">
    <property type="entry name" value="ClpP/crotonase-like_dom_sf"/>
</dbReference>
<comment type="caution">
    <text evidence="2">The sequence shown here is derived from an EMBL/GenBank/DDBJ whole genome shotgun (WGS) entry which is preliminary data.</text>
</comment>
<evidence type="ECO:0000313" key="2">
    <source>
        <dbReference type="EMBL" id="NKI15933.1"/>
    </source>
</evidence>
<sequence>MSDQQPVLTEIADGVMLITLNRPASLNAMSGGLVDGLSAALNQADSNDDVRVIVLTGAGRAFCAGVDLKELSEGGSVLDDDVSLTGAFANCRKPLIGAINGAAFTGGLEMALNCDFLYAANTARFGDTHAKVGLMPTWGMSQRLSRIIGINRAREMSLSGSPIDAQTAFEWGLVNKICSGESVLQEAMDKAREIAENHADAVVGIRKLMNDGWETSLAGGLELEDKLSRPFNDAVDFSAMAGRLGQVKKSNR</sequence>
<accession>A0ABX1GBS0</accession>
<reference evidence="2 3" key="1">
    <citation type="submission" date="2020-04" db="EMBL/GenBank/DDBJ databases">
        <authorList>
            <person name="Yoon J."/>
        </authorList>
    </citation>
    <scope>NUCLEOTIDE SEQUENCE [LARGE SCALE GENOMIC DNA]</scope>
    <source>
        <strain evidence="2 3">KMU-166</strain>
    </source>
</reference>
<comment type="similarity">
    <text evidence="1">Belongs to the enoyl-CoA hydratase/isomerase family.</text>
</comment>
<dbReference type="Proteomes" id="UP000765845">
    <property type="component" value="Unassembled WGS sequence"/>
</dbReference>
<dbReference type="Gene3D" id="3.90.226.10">
    <property type="entry name" value="2-enoyl-CoA Hydratase, Chain A, domain 1"/>
    <property type="match status" value="1"/>
</dbReference>
<protein>
    <submittedName>
        <fullName evidence="2">Enoyl-CoA hydratase</fullName>
        <ecNumber evidence="2">4.2.1.17</ecNumber>
    </submittedName>
</protein>
<name>A0ABX1GBS0_9GAMM</name>
<dbReference type="RefSeq" id="WP_168448486.1">
    <property type="nucleotide sequence ID" value="NZ_JAAWWK010000001.1"/>
</dbReference>
<organism evidence="2 3">
    <name type="scientific">Spongiibacter thalassae</name>
    <dbReference type="NCBI Taxonomy" id="2721624"/>
    <lineage>
        <taxon>Bacteria</taxon>
        <taxon>Pseudomonadati</taxon>
        <taxon>Pseudomonadota</taxon>
        <taxon>Gammaproteobacteria</taxon>
        <taxon>Cellvibrionales</taxon>
        <taxon>Spongiibacteraceae</taxon>
        <taxon>Spongiibacter</taxon>
    </lineage>
</organism>
<keyword evidence="2" id="KW-0456">Lyase</keyword>
<dbReference type="CDD" id="cd06558">
    <property type="entry name" value="crotonase-like"/>
    <property type="match status" value="1"/>
</dbReference>
<dbReference type="InterPro" id="IPR001753">
    <property type="entry name" value="Enoyl-CoA_hydra/iso"/>
</dbReference>
<dbReference type="Pfam" id="PF00378">
    <property type="entry name" value="ECH_1"/>
    <property type="match status" value="1"/>
</dbReference>
<dbReference type="SUPFAM" id="SSF52096">
    <property type="entry name" value="ClpP/crotonase"/>
    <property type="match status" value="1"/>
</dbReference>
<gene>
    <name evidence="2" type="ORF">HCU74_00745</name>
</gene>
<proteinExistence type="inferred from homology"/>
<dbReference type="EMBL" id="JAAWWK010000001">
    <property type="protein sequence ID" value="NKI15933.1"/>
    <property type="molecule type" value="Genomic_DNA"/>
</dbReference>
<dbReference type="GO" id="GO:0004300">
    <property type="term" value="F:enoyl-CoA hydratase activity"/>
    <property type="evidence" value="ECO:0007669"/>
    <property type="project" value="UniProtKB-EC"/>
</dbReference>
<dbReference type="PANTHER" id="PTHR43802">
    <property type="entry name" value="ENOYL-COA HYDRATASE"/>
    <property type="match status" value="1"/>
</dbReference>
<dbReference type="NCBIfam" id="NF004840">
    <property type="entry name" value="PRK06190.1"/>
    <property type="match status" value="1"/>
</dbReference>